<dbReference type="SUPFAM" id="SSF52833">
    <property type="entry name" value="Thioredoxin-like"/>
    <property type="match status" value="1"/>
</dbReference>
<keyword evidence="3" id="KW-1185">Reference proteome</keyword>
<evidence type="ECO:0000313" key="2">
    <source>
        <dbReference type="EMBL" id="MCX5615254.1"/>
    </source>
</evidence>
<gene>
    <name evidence="2" type="ORF">NQF64_08380</name>
</gene>
<feature type="domain" description="Thioredoxin" evidence="1">
    <location>
        <begin position="17"/>
        <end position="123"/>
    </location>
</feature>
<protein>
    <submittedName>
        <fullName evidence="2">Tetratricopeptide repeat protein</fullName>
    </submittedName>
</protein>
<evidence type="ECO:0000313" key="3">
    <source>
        <dbReference type="Proteomes" id="UP001165648"/>
    </source>
</evidence>
<name>A0ABT3WBT1_9PROT</name>
<comment type="caution">
    <text evidence="2">The sequence shown here is derived from an EMBL/GenBank/DDBJ whole genome shotgun (WGS) entry which is preliminary data.</text>
</comment>
<dbReference type="PANTHER" id="PTHR45663:SF11">
    <property type="entry name" value="GEO12009P1"/>
    <property type="match status" value="1"/>
</dbReference>
<dbReference type="Pfam" id="PF00085">
    <property type="entry name" value="Thioredoxin"/>
    <property type="match status" value="1"/>
</dbReference>
<accession>A0ABT3WBT1</accession>
<dbReference type="InterPro" id="IPR013766">
    <property type="entry name" value="Thioredoxin_domain"/>
</dbReference>
<reference evidence="2 3" key="1">
    <citation type="submission" date="2022-07" db="EMBL/GenBank/DDBJ databases">
        <title>Bombella genomes.</title>
        <authorList>
            <person name="Harer L."/>
            <person name="Styblova S."/>
            <person name="Ehrmann M."/>
        </authorList>
    </citation>
    <scope>NUCLEOTIDE SEQUENCE [LARGE SCALE GENOMIC DNA]</scope>
    <source>
        <strain evidence="2 3">TMW 2.2558</strain>
    </source>
</reference>
<dbReference type="Pfam" id="PF14559">
    <property type="entry name" value="TPR_19"/>
    <property type="match status" value="1"/>
</dbReference>
<dbReference type="Proteomes" id="UP001165648">
    <property type="component" value="Unassembled WGS sequence"/>
</dbReference>
<dbReference type="PANTHER" id="PTHR45663">
    <property type="entry name" value="GEO12009P1"/>
    <property type="match status" value="1"/>
</dbReference>
<organism evidence="2 3">
    <name type="scientific">Bombella saccharophila</name>
    <dbReference type="NCBI Taxonomy" id="2967338"/>
    <lineage>
        <taxon>Bacteria</taxon>
        <taxon>Pseudomonadati</taxon>
        <taxon>Pseudomonadota</taxon>
        <taxon>Alphaproteobacteria</taxon>
        <taxon>Acetobacterales</taxon>
        <taxon>Acetobacteraceae</taxon>
        <taxon>Bombella</taxon>
    </lineage>
</organism>
<dbReference type="InterPro" id="IPR036249">
    <property type="entry name" value="Thioredoxin-like_sf"/>
</dbReference>
<dbReference type="EMBL" id="JANIDW010000005">
    <property type="protein sequence ID" value="MCX5615254.1"/>
    <property type="molecule type" value="Genomic_DNA"/>
</dbReference>
<proteinExistence type="predicted"/>
<sequence length="308" mass="33537">MPESLFPPKVPMASHAIEVDHANFMQDVIEASTTTPVMVEFWSSASALCQKLSPRLANAVQALEGRITLARLNIDTNRPLVTQLAQMGLPLQSVPLVVAFWQGQVCDLFQGTPTDPQLKTFLETLLKDSGQSLPAAHLLEKAKEALQTGAWAEATNHYTSLLETDPNHPAAWAGLIRCMMGLDDPDSAEEAARQIPESLLTDPLICEVKTALHTFLEGKKAAGKLSQLRQAVAQSPKDTTLLAELATALNGAGQREEAAQLLLDIIAHDKEEARQTAKAQLLTFFESWGMTHPDTLTARRKLSSLLFS</sequence>
<dbReference type="RefSeq" id="WP_266107075.1">
    <property type="nucleotide sequence ID" value="NZ_JANIDW010000005.1"/>
</dbReference>
<dbReference type="Pfam" id="PF14561">
    <property type="entry name" value="TPR_20"/>
    <property type="match status" value="1"/>
</dbReference>
<dbReference type="Gene3D" id="3.40.30.10">
    <property type="entry name" value="Glutaredoxin"/>
    <property type="match status" value="1"/>
</dbReference>
<dbReference type="SUPFAM" id="SSF48452">
    <property type="entry name" value="TPR-like"/>
    <property type="match status" value="1"/>
</dbReference>
<evidence type="ECO:0000259" key="1">
    <source>
        <dbReference type="Pfam" id="PF00085"/>
    </source>
</evidence>
<dbReference type="Gene3D" id="1.25.40.10">
    <property type="entry name" value="Tetratricopeptide repeat domain"/>
    <property type="match status" value="2"/>
</dbReference>
<dbReference type="InterPro" id="IPR011990">
    <property type="entry name" value="TPR-like_helical_dom_sf"/>
</dbReference>